<keyword evidence="5 6" id="KW-0408">Iron</keyword>
<dbReference type="Proteomes" id="UP000762110">
    <property type="component" value="Unassembled WGS sequence"/>
</dbReference>
<dbReference type="Pfam" id="PF00034">
    <property type="entry name" value="Cytochrom_C"/>
    <property type="match status" value="1"/>
</dbReference>
<keyword evidence="3 6" id="KW-0479">Metal-binding</keyword>
<evidence type="ECO:0000256" key="7">
    <source>
        <dbReference type="SAM" id="MobiDB-lite"/>
    </source>
</evidence>
<dbReference type="PROSITE" id="PS51257">
    <property type="entry name" value="PROKAR_LIPOPROTEIN"/>
    <property type="match status" value="1"/>
</dbReference>
<feature type="region of interest" description="Disordered" evidence="7">
    <location>
        <begin position="21"/>
        <end position="43"/>
    </location>
</feature>
<comment type="caution">
    <text evidence="10">The sequence shown here is derived from an EMBL/GenBank/DDBJ whole genome shotgun (WGS) entry which is preliminary data.</text>
</comment>
<dbReference type="RefSeq" id="WP_173272691.1">
    <property type="nucleotide sequence ID" value="NZ_JABMKV010000003.1"/>
</dbReference>
<dbReference type="SUPFAM" id="SSF46626">
    <property type="entry name" value="Cytochrome c"/>
    <property type="match status" value="1"/>
</dbReference>
<keyword evidence="1" id="KW-0813">Transport</keyword>
<organism evidence="10 11">
    <name type="scientific">Pedobacter boryungensis</name>
    <dbReference type="NCBI Taxonomy" id="869962"/>
    <lineage>
        <taxon>Bacteria</taxon>
        <taxon>Pseudomonadati</taxon>
        <taxon>Bacteroidota</taxon>
        <taxon>Sphingobacteriia</taxon>
        <taxon>Sphingobacteriales</taxon>
        <taxon>Sphingobacteriaceae</taxon>
        <taxon>Pedobacter</taxon>
    </lineage>
</organism>
<dbReference type="Gene3D" id="1.10.760.10">
    <property type="entry name" value="Cytochrome c-like domain"/>
    <property type="match status" value="1"/>
</dbReference>
<evidence type="ECO:0000256" key="8">
    <source>
        <dbReference type="SAM" id="SignalP"/>
    </source>
</evidence>
<accession>A0ABX2DEM5</accession>
<reference evidence="10 11" key="1">
    <citation type="submission" date="2020-05" db="EMBL/GenBank/DDBJ databases">
        <title>Description of Pedobacter foliorum sp. nov.</title>
        <authorList>
            <person name="Qi S."/>
            <person name="Carlier A."/>
            <person name="Cnockaert M."/>
            <person name="Vandamme P."/>
        </authorList>
    </citation>
    <scope>NUCLEOTIDE SEQUENCE [LARGE SCALE GENOMIC DNA]</scope>
    <source>
        <strain evidence="10 11">LMG 31300</strain>
    </source>
</reference>
<keyword evidence="8" id="KW-0732">Signal</keyword>
<sequence length="126" mass="13496">MKKTLLFLSAITFLLAACGGSTSNSETASTTTPASSESKPAMEPGELLIVKSDCIGCHHKEDKLIGPAYQEIAAKYPSTDENINLLADKIVKGGKGVWGNIPMTPHTKITNDEAKSMVKYILTLKK</sequence>
<dbReference type="PROSITE" id="PS51007">
    <property type="entry name" value="CYTC"/>
    <property type="match status" value="1"/>
</dbReference>
<evidence type="ECO:0000259" key="9">
    <source>
        <dbReference type="PROSITE" id="PS51007"/>
    </source>
</evidence>
<dbReference type="InterPro" id="IPR002324">
    <property type="entry name" value="Cyt_c_ID"/>
</dbReference>
<evidence type="ECO:0000256" key="3">
    <source>
        <dbReference type="ARBA" id="ARBA00022723"/>
    </source>
</evidence>
<keyword evidence="11" id="KW-1185">Reference proteome</keyword>
<dbReference type="InterPro" id="IPR009056">
    <property type="entry name" value="Cyt_c-like_dom"/>
</dbReference>
<evidence type="ECO:0000256" key="2">
    <source>
        <dbReference type="ARBA" id="ARBA00022617"/>
    </source>
</evidence>
<feature type="signal peptide" evidence="8">
    <location>
        <begin position="1"/>
        <end position="23"/>
    </location>
</feature>
<evidence type="ECO:0000256" key="6">
    <source>
        <dbReference type="PROSITE-ProRule" id="PRU00433"/>
    </source>
</evidence>
<name>A0ABX2DEM5_9SPHI</name>
<evidence type="ECO:0000313" key="11">
    <source>
        <dbReference type="Proteomes" id="UP000762110"/>
    </source>
</evidence>
<dbReference type="EMBL" id="JABMKV010000003">
    <property type="protein sequence ID" value="NQX32534.1"/>
    <property type="molecule type" value="Genomic_DNA"/>
</dbReference>
<evidence type="ECO:0000256" key="1">
    <source>
        <dbReference type="ARBA" id="ARBA00022448"/>
    </source>
</evidence>
<dbReference type="PRINTS" id="PR00606">
    <property type="entry name" value="CYTCHROMECID"/>
</dbReference>
<feature type="domain" description="Cytochrome c" evidence="9">
    <location>
        <begin position="40"/>
        <end position="125"/>
    </location>
</feature>
<evidence type="ECO:0000256" key="5">
    <source>
        <dbReference type="ARBA" id="ARBA00023004"/>
    </source>
</evidence>
<evidence type="ECO:0000256" key="4">
    <source>
        <dbReference type="ARBA" id="ARBA00022982"/>
    </source>
</evidence>
<evidence type="ECO:0000313" key="10">
    <source>
        <dbReference type="EMBL" id="NQX32534.1"/>
    </source>
</evidence>
<dbReference type="InterPro" id="IPR036909">
    <property type="entry name" value="Cyt_c-like_dom_sf"/>
</dbReference>
<proteinExistence type="predicted"/>
<protein>
    <submittedName>
        <fullName evidence="10">C-type cytochrome</fullName>
    </submittedName>
</protein>
<feature type="compositionally biased region" description="Low complexity" evidence="7">
    <location>
        <begin position="21"/>
        <end position="38"/>
    </location>
</feature>
<feature type="chain" id="PRO_5045342923" evidence="8">
    <location>
        <begin position="24"/>
        <end position="126"/>
    </location>
</feature>
<keyword evidence="2 6" id="KW-0349">Heme</keyword>
<keyword evidence="4" id="KW-0249">Electron transport</keyword>
<gene>
    <name evidence="10" type="ORF">HQN85_12400</name>
</gene>